<reference evidence="3 4" key="1">
    <citation type="submission" date="2018-10" db="EMBL/GenBank/DDBJ databases">
        <title>Natronolimnobius sp. XQ-INN 246 isolated from Inner Mongolia Autonomous Region of China.</title>
        <authorList>
            <person name="Xue Q."/>
        </authorList>
    </citation>
    <scope>NUCLEOTIDE SEQUENCE [LARGE SCALE GENOMIC DNA]</scope>
    <source>
        <strain evidence="3 4">XQ-INN 246</strain>
    </source>
</reference>
<protein>
    <submittedName>
        <fullName evidence="3">Glycosyltransferase</fullName>
    </submittedName>
</protein>
<evidence type="ECO:0000313" key="4">
    <source>
        <dbReference type="Proteomes" id="UP000318864"/>
    </source>
</evidence>
<proteinExistence type="predicted"/>
<gene>
    <name evidence="3" type="ORF">D8Y22_02920</name>
</gene>
<dbReference type="PANTHER" id="PTHR12526">
    <property type="entry name" value="GLYCOSYLTRANSFERASE"/>
    <property type="match status" value="1"/>
</dbReference>
<dbReference type="CDD" id="cd03811">
    <property type="entry name" value="GT4_GT28_WabH-like"/>
    <property type="match status" value="1"/>
</dbReference>
<dbReference type="GO" id="GO:0016757">
    <property type="term" value="F:glycosyltransferase activity"/>
    <property type="evidence" value="ECO:0007669"/>
    <property type="project" value="InterPro"/>
</dbReference>
<organism evidence="3 4">
    <name type="scientific">Salinadaptatus halalkaliphilus</name>
    <dbReference type="NCBI Taxonomy" id="2419781"/>
    <lineage>
        <taxon>Archaea</taxon>
        <taxon>Methanobacteriati</taxon>
        <taxon>Methanobacteriota</taxon>
        <taxon>Stenosarchaea group</taxon>
        <taxon>Halobacteria</taxon>
        <taxon>Halobacteriales</taxon>
        <taxon>Natrialbaceae</taxon>
        <taxon>Salinadaptatus</taxon>
    </lineage>
</organism>
<dbReference type="RefSeq" id="WP_141463223.1">
    <property type="nucleotide sequence ID" value="NZ_RBZW01000011.1"/>
</dbReference>
<dbReference type="OrthoDB" id="131038at2157"/>
<dbReference type="SUPFAM" id="SSF53756">
    <property type="entry name" value="UDP-Glycosyltransferase/glycogen phosphorylase"/>
    <property type="match status" value="1"/>
</dbReference>
<dbReference type="Gene3D" id="3.40.50.2000">
    <property type="entry name" value="Glycogen Phosphorylase B"/>
    <property type="match status" value="2"/>
</dbReference>
<feature type="domain" description="Glycosyl transferase family 1" evidence="2">
    <location>
        <begin position="249"/>
        <end position="409"/>
    </location>
</feature>
<dbReference type="Proteomes" id="UP000318864">
    <property type="component" value="Unassembled WGS sequence"/>
</dbReference>
<feature type="compositionally biased region" description="Basic and acidic residues" evidence="1">
    <location>
        <begin position="237"/>
        <end position="247"/>
    </location>
</feature>
<dbReference type="EMBL" id="RBZW01000011">
    <property type="protein sequence ID" value="THE66244.1"/>
    <property type="molecule type" value="Genomic_DNA"/>
</dbReference>
<feature type="region of interest" description="Disordered" evidence="1">
    <location>
        <begin position="1"/>
        <end position="63"/>
    </location>
</feature>
<keyword evidence="4" id="KW-1185">Reference proteome</keyword>
<feature type="compositionally biased region" description="Basic and acidic residues" evidence="1">
    <location>
        <begin position="52"/>
        <end position="63"/>
    </location>
</feature>
<name>A0A4S3TPG0_9EURY</name>
<keyword evidence="3" id="KW-0808">Transferase</keyword>
<feature type="region of interest" description="Disordered" evidence="1">
    <location>
        <begin position="232"/>
        <end position="253"/>
    </location>
</feature>
<evidence type="ECO:0000313" key="3">
    <source>
        <dbReference type="EMBL" id="THE66244.1"/>
    </source>
</evidence>
<comment type="caution">
    <text evidence="3">The sequence shown here is derived from an EMBL/GenBank/DDBJ whole genome shotgun (WGS) entry which is preliminary data.</text>
</comment>
<dbReference type="InterPro" id="IPR001296">
    <property type="entry name" value="Glyco_trans_1"/>
</dbReference>
<evidence type="ECO:0000256" key="1">
    <source>
        <dbReference type="SAM" id="MobiDB-lite"/>
    </source>
</evidence>
<dbReference type="AlphaFoldDB" id="A0A4S3TPG0"/>
<evidence type="ECO:0000259" key="2">
    <source>
        <dbReference type="Pfam" id="PF00534"/>
    </source>
</evidence>
<feature type="compositionally biased region" description="Polar residues" evidence="1">
    <location>
        <begin position="23"/>
        <end position="39"/>
    </location>
</feature>
<accession>A0A4S3TPG0</accession>
<sequence length="435" mass="47537">MSQPATEPETDEADDSRRETAPSVGSSPMGSQETDSSSGRHGHDPTAEDDARESSDETARSATTDERVLVITGLAHKNDRHYGPLAAVAGETTLVCLDPTTDIDGARHVFVPDVGPRILRVVALLFVALYEGYRNEYDAVVSISLVPYGIYALVCRAVYGYPAHLGIIGIDLDHHARRWYGPLPRWLFRRFDVVSVPGSDHAKRLARAGVDPDRIARLTNPIDIETYRPLEAAGKPPVDDRGDDDRPTAQPELPDTEYDFVWVGRFSAEKDPRRFVAALAALERSGYDVRAAMVGEGPLRSAVARDCRAYGLEDRVDLPGWVDDPLTYYRRSDAFVLTSKRDALPLVMLEAMATGLAPIVPRVGSIADVVTDGENGIVVPDREPATIAAAMARALESVDERQRLGANATDVRDSCSLERAATDWADILATFEERS</sequence>
<dbReference type="Pfam" id="PF00534">
    <property type="entry name" value="Glycos_transf_1"/>
    <property type="match status" value="1"/>
</dbReference>